<keyword evidence="2 8" id="KW-0812">Transmembrane</keyword>
<evidence type="ECO:0000256" key="2">
    <source>
        <dbReference type="ARBA" id="ARBA00022692"/>
    </source>
</evidence>
<evidence type="ECO:0000256" key="4">
    <source>
        <dbReference type="ARBA" id="ARBA00023040"/>
    </source>
</evidence>
<dbReference type="SUPFAM" id="SSF81321">
    <property type="entry name" value="Family A G protein-coupled receptor-like"/>
    <property type="match status" value="1"/>
</dbReference>
<evidence type="ECO:0000313" key="10">
    <source>
        <dbReference type="EMBL" id="KAJ8297944.1"/>
    </source>
</evidence>
<proteinExistence type="predicted"/>
<evidence type="ECO:0000256" key="1">
    <source>
        <dbReference type="ARBA" id="ARBA00004141"/>
    </source>
</evidence>
<gene>
    <name evidence="10" type="ORF">KUTeg_024475</name>
</gene>
<dbReference type="PROSITE" id="PS50262">
    <property type="entry name" value="G_PROTEIN_RECEP_F1_2"/>
    <property type="match status" value="1"/>
</dbReference>
<evidence type="ECO:0000256" key="8">
    <source>
        <dbReference type="SAM" id="Phobius"/>
    </source>
</evidence>
<feature type="transmembrane region" description="Helical" evidence="8">
    <location>
        <begin position="195"/>
        <end position="214"/>
    </location>
</feature>
<evidence type="ECO:0000259" key="9">
    <source>
        <dbReference type="PROSITE" id="PS50262"/>
    </source>
</evidence>
<feature type="transmembrane region" description="Helical" evidence="8">
    <location>
        <begin position="84"/>
        <end position="107"/>
    </location>
</feature>
<feature type="transmembrane region" description="Helical" evidence="8">
    <location>
        <begin position="49"/>
        <end position="72"/>
    </location>
</feature>
<evidence type="ECO:0000256" key="6">
    <source>
        <dbReference type="ARBA" id="ARBA00023170"/>
    </source>
</evidence>
<dbReference type="PANTHER" id="PTHR24243:SF230">
    <property type="entry name" value="G-PROTEIN COUPLED RECEPTORS FAMILY 1 PROFILE DOMAIN-CONTAINING PROTEIN"/>
    <property type="match status" value="1"/>
</dbReference>
<dbReference type="Proteomes" id="UP001217089">
    <property type="component" value="Unassembled WGS sequence"/>
</dbReference>
<reference evidence="10 11" key="1">
    <citation type="submission" date="2022-12" db="EMBL/GenBank/DDBJ databases">
        <title>Chromosome-level genome of Tegillarca granosa.</title>
        <authorList>
            <person name="Kim J."/>
        </authorList>
    </citation>
    <scope>NUCLEOTIDE SEQUENCE [LARGE SCALE GENOMIC DNA]</scope>
    <source>
        <strain evidence="10">Teg-2019</strain>
        <tissue evidence="10">Adductor muscle</tissue>
    </source>
</reference>
<evidence type="ECO:0000313" key="11">
    <source>
        <dbReference type="Proteomes" id="UP001217089"/>
    </source>
</evidence>
<dbReference type="InterPro" id="IPR000276">
    <property type="entry name" value="GPCR_Rhodpsn"/>
</dbReference>
<feature type="transmembrane region" description="Helical" evidence="8">
    <location>
        <begin position="287"/>
        <end position="304"/>
    </location>
</feature>
<dbReference type="EMBL" id="JARBDR010000923">
    <property type="protein sequence ID" value="KAJ8297944.1"/>
    <property type="molecule type" value="Genomic_DNA"/>
</dbReference>
<feature type="domain" description="G-protein coupled receptors family 1 profile" evidence="9">
    <location>
        <begin position="65"/>
        <end position="157"/>
    </location>
</feature>
<feature type="transmembrane region" description="Helical" evidence="8">
    <location>
        <begin position="247"/>
        <end position="267"/>
    </location>
</feature>
<keyword evidence="4" id="KW-0297">G-protein coupled receptor</keyword>
<comment type="subcellular location">
    <subcellularLocation>
        <location evidence="1">Membrane</location>
        <topology evidence="1">Multi-pass membrane protein</topology>
    </subcellularLocation>
</comment>
<name>A0ABQ9E1G8_TEGGR</name>
<keyword evidence="6" id="KW-0675">Receptor</keyword>
<evidence type="ECO:0000256" key="3">
    <source>
        <dbReference type="ARBA" id="ARBA00022989"/>
    </source>
</evidence>
<evidence type="ECO:0000256" key="5">
    <source>
        <dbReference type="ARBA" id="ARBA00023136"/>
    </source>
</evidence>
<protein>
    <recommendedName>
        <fullName evidence="9">G-protein coupled receptors family 1 profile domain-containing protein</fullName>
    </recommendedName>
</protein>
<dbReference type="InterPro" id="IPR017452">
    <property type="entry name" value="GPCR_Rhodpsn_7TM"/>
</dbReference>
<dbReference type="PRINTS" id="PR00237">
    <property type="entry name" value="GPCRRHODOPSN"/>
</dbReference>
<dbReference type="PANTHER" id="PTHR24243">
    <property type="entry name" value="G-PROTEIN COUPLED RECEPTOR"/>
    <property type="match status" value="1"/>
</dbReference>
<accession>A0ABQ9E1G8</accession>
<evidence type="ECO:0000256" key="7">
    <source>
        <dbReference type="ARBA" id="ARBA00023224"/>
    </source>
</evidence>
<keyword evidence="11" id="KW-1185">Reference proteome</keyword>
<comment type="caution">
    <text evidence="10">The sequence shown here is derived from an EMBL/GenBank/DDBJ whole genome shotgun (WGS) entry which is preliminary data.</text>
</comment>
<keyword evidence="7" id="KW-0807">Transducer</keyword>
<dbReference type="Gene3D" id="1.20.1070.10">
    <property type="entry name" value="Rhodopsin 7-helix transmembrane proteins"/>
    <property type="match status" value="2"/>
</dbReference>
<organism evidence="10 11">
    <name type="scientific">Tegillarca granosa</name>
    <name type="common">Malaysian cockle</name>
    <name type="synonym">Anadara granosa</name>
    <dbReference type="NCBI Taxonomy" id="220873"/>
    <lineage>
        <taxon>Eukaryota</taxon>
        <taxon>Metazoa</taxon>
        <taxon>Spiralia</taxon>
        <taxon>Lophotrochozoa</taxon>
        <taxon>Mollusca</taxon>
        <taxon>Bivalvia</taxon>
        <taxon>Autobranchia</taxon>
        <taxon>Pteriomorphia</taxon>
        <taxon>Arcoida</taxon>
        <taxon>Arcoidea</taxon>
        <taxon>Arcidae</taxon>
        <taxon>Tegillarca</taxon>
    </lineage>
</organism>
<dbReference type="Pfam" id="PF00001">
    <property type="entry name" value="7tm_1"/>
    <property type="match status" value="1"/>
</dbReference>
<keyword evidence="5 8" id="KW-0472">Membrane</keyword>
<sequence>MSQGGFYTSTVPVTSNDYELNTTCLYNVTNTTASDEEENTNILDEVSSYLWKTISLPLFLVGMIGNLLNLVVLKRMKFWQKSTLFFLAVLAFADITVLCVGLSRYWIKNVFDFDLRTISDAGCKINFFVIYISMQYSSWILVCVTLERFIKTNFPFRINGHLFFTNGLINNRTDCDAITSKFHDFEEFAYTYMDFAFLSAIPFVSMAIMNIAIYRKLRSSDLWRRRSGFNQRGVESMHKFSMKLTRMLFFTTSTVPVSIYFIVDSYYKPPEGSQSAAKMDIAWTSTYLFQFTNYTVNFYLYTAVNMRYRHQLKLLFGCKPLGRQQKESTTNSNAVQRGIENSVFVTEESVEV</sequence>
<keyword evidence="3 8" id="KW-1133">Transmembrane helix</keyword>